<dbReference type="Proteomes" id="UP001358586">
    <property type="component" value="Chromosome 1"/>
</dbReference>
<name>A0ABR0R4B1_GOSAR</name>
<accession>A0ABR0R4B1</accession>
<keyword evidence="3" id="KW-1185">Reference proteome</keyword>
<organism evidence="2 3">
    <name type="scientific">Gossypium arboreum</name>
    <name type="common">Tree cotton</name>
    <name type="synonym">Gossypium nanking</name>
    <dbReference type="NCBI Taxonomy" id="29729"/>
    <lineage>
        <taxon>Eukaryota</taxon>
        <taxon>Viridiplantae</taxon>
        <taxon>Streptophyta</taxon>
        <taxon>Embryophyta</taxon>
        <taxon>Tracheophyta</taxon>
        <taxon>Spermatophyta</taxon>
        <taxon>Magnoliopsida</taxon>
        <taxon>eudicotyledons</taxon>
        <taxon>Gunneridae</taxon>
        <taxon>Pentapetalae</taxon>
        <taxon>rosids</taxon>
        <taxon>malvids</taxon>
        <taxon>Malvales</taxon>
        <taxon>Malvaceae</taxon>
        <taxon>Malvoideae</taxon>
        <taxon>Gossypium</taxon>
    </lineage>
</organism>
<evidence type="ECO:0000313" key="3">
    <source>
        <dbReference type="Proteomes" id="UP001358586"/>
    </source>
</evidence>
<feature type="region of interest" description="Disordered" evidence="1">
    <location>
        <begin position="33"/>
        <end position="67"/>
    </location>
</feature>
<reference evidence="2 3" key="1">
    <citation type="submission" date="2023-03" db="EMBL/GenBank/DDBJ databases">
        <title>WGS of Gossypium arboreum.</title>
        <authorList>
            <person name="Yu D."/>
        </authorList>
    </citation>
    <scope>NUCLEOTIDE SEQUENCE [LARGE SCALE GENOMIC DNA]</scope>
    <source>
        <tissue evidence="2">Leaf</tissue>
    </source>
</reference>
<gene>
    <name evidence="2" type="ORF">PVK06_002720</name>
</gene>
<proteinExistence type="predicted"/>
<evidence type="ECO:0000313" key="2">
    <source>
        <dbReference type="EMBL" id="KAK5846433.1"/>
    </source>
</evidence>
<comment type="caution">
    <text evidence="2">The sequence shown here is derived from an EMBL/GenBank/DDBJ whole genome shotgun (WGS) entry which is preliminary data.</text>
</comment>
<evidence type="ECO:0000256" key="1">
    <source>
        <dbReference type="SAM" id="MobiDB-lite"/>
    </source>
</evidence>
<sequence>MKGTRVRFNTCVNSETNSAEKGLVEKRNVAKSRKVRRGREYGKMVASGPQKRANGKGRSVPGTGANRRHVDLGVRVELLSCRL</sequence>
<dbReference type="EMBL" id="JARKNE010000001">
    <property type="protein sequence ID" value="KAK5846433.1"/>
    <property type="molecule type" value="Genomic_DNA"/>
</dbReference>
<protein>
    <submittedName>
        <fullName evidence="2">Uncharacterized protein</fullName>
    </submittedName>
</protein>